<evidence type="ECO:0000259" key="7">
    <source>
        <dbReference type="Pfam" id="PF13193"/>
    </source>
</evidence>
<keyword evidence="2" id="KW-0436">Ligase</keyword>
<proteinExistence type="inferred from homology"/>
<dbReference type="Gene3D" id="3.40.50.12780">
    <property type="entry name" value="N-terminal domain of ligase-like"/>
    <property type="match status" value="1"/>
</dbReference>
<evidence type="ECO:0000313" key="9">
    <source>
        <dbReference type="Proteomes" id="UP001217089"/>
    </source>
</evidence>
<keyword evidence="9" id="KW-1185">Reference proteome</keyword>
<feature type="domain" description="AMP-dependent synthetase/ligase" evidence="6">
    <location>
        <begin position="63"/>
        <end position="390"/>
    </location>
</feature>
<dbReference type="PANTHER" id="PTHR43107:SF22">
    <property type="entry name" value="VERY LONG-CHAIN ACYL-COA SYNTHETASE"/>
    <property type="match status" value="1"/>
</dbReference>
<gene>
    <name evidence="8" type="ORF">KUTeg_018422</name>
</gene>
<name>A0ABQ9EHT8_TEGGR</name>
<dbReference type="EMBL" id="JARBDR010000903">
    <property type="protein sequence ID" value="KAJ8304839.1"/>
    <property type="molecule type" value="Genomic_DNA"/>
</dbReference>
<feature type="domain" description="AMP-binding enzyme C-terminal" evidence="7">
    <location>
        <begin position="500"/>
        <end position="581"/>
    </location>
</feature>
<comment type="similarity">
    <text evidence="1">Belongs to the ATP-dependent AMP-binding enzyme family.</text>
</comment>
<sequence>MMLIKMVLGIVSAVFGATIAAYFGLKKFAPWIFSDITYIRTVKGANDRFEAQCKNKKFIIDVFEETVKKYAKKTMLIYEDREYSFEYMDNMANQVAQTALNIGLRQGDIVAMFQFNEPSFIWTYLGFQKIGVQIAFINYNLRFKSLLHCIKVSEAKLILIGQGMELKKAILDIQDDLTSFDIYSQDPKPENLPVGFKSFGEAFTKAPSTQPDKSHRSGLRYSTPYVFIYTSGTTGLPKPAIITQLKASRAAYVMTIIGNGNDVLYETLPLYHSAGSMLGVGFCFATGATMVLRSKFSASQFWEDCRKHDVTIIHYVGELCRYLVARPENMQDKVHKVRVAFGNGLRKDVWKEFQSRFNVPQIAEFYAATEMPLGFINVSNKFGSVGRSSPLLRKVVPCEFVKYDYHTQGPIRNEKGRCIACRPGEAGLLIIPLTKIITFEGYKGRKEETNRKLLHNVFKEGDVYINSGDLMYVDDNYDVYFCDRVGDTFRWKGENVSTTEVANVISALDFIHDVTVYGVTVQGCEGRAGMASLCLKEPGCVTLTEEQLRLIWTHCKDLLPSYARPRFIRLQEEMDLTSTFKQRKVALLQEGFDIHKINSTVYMLNEKKSRYSPMDERTYNGILDGTIAL</sequence>
<evidence type="ECO:0000256" key="1">
    <source>
        <dbReference type="ARBA" id="ARBA00006432"/>
    </source>
</evidence>
<dbReference type="InterPro" id="IPR000873">
    <property type="entry name" value="AMP-dep_synth/lig_dom"/>
</dbReference>
<reference evidence="8 9" key="1">
    <citation type="submission" date="2022-12" db="EMBL/GenBank/DDBJ databases">
        <title>Chromosome-level genome of Tegillarca granosa.</title>
        <authorList>
            <person name="Kim J."/>
        </authorList>
    </citation>
    <scope>NUCLEOTIDE SEQUENCE [LARGE SCALE GENOMIC DNA]</scope>
    <source>
        <strain evidence="8">Teg-2019</strain>
        <tissue evidence="8">Adductor muscle</tissue>
    </source>
</reference>
<dbReference type="Gene3D" id="3.30.300.30">
    <property type="match status" value="1"/>
</dbReference>
<dbReference type="PANTHER" id="PTHR43107">
    <property type="entry name" value="LONG-CHAIN FATTY ACID TRANSPORT PROTEIN"/>
    <property type="match status" value="1"/>
</dbReference>
<evidence type="ECO:0000256" key="5">
    <source>
        <dbReference type="ARBA" id="ARBA00048666"/>
    </source>
</evidence>
<dbReference type="Pfam" id="PF13193">
    <property type="entry name" value="AMP-binding_C"/>
    <property type="match status" value="1"/>
</dbReference>
<evidence type="ECO:0000313" key="8">
    <source>
        <dbReference type="EMBL" id="KAJ8304839.1"/>
    </source>
</evidence>
<dbReference type="PROSITE" id="PS00455">
    <property type="entry name" value="AMP_BINDING"/>
    <property type="match status" value="1"/>
</dbReference>
<evidence type="ECO:0000256" key="4">
    <source>
        <dbReference type="ARBA" id="ARBA00041297"/>
    </source>
</evidence>
<dbReference type="InterPro" id="IPR025110">
    <property type="entry name" value="AMP-bd_C"/>
</dbReference>
<protein>
    <recommendedName>
        <fullName evidence="4">Long-chain-fatty-acid--CoA ligase</fullName>
    </recommendedName>
</protein>
<evidence type="ECO:0000259" key="6">
    <source>
        <dbReference type="Pfam" id="PF00501"/>
    </source>
</evidence>
<comment type="caution">
    <text evidence="8">The sequence shown here is derived from an EMBL/GenBank/DDBJ whole genome shotgun (WGS) entry which is preliminary data.</text>
</comment>
<dbReference type="InterPro" id="IPR020845">
    <property type="entry name" value="AMP-binding_CS"/>
</dbReference>
<dbReference type="InterPro" id="IPR042099">
    <property type="entry name" value="ANL_N_sf"/>
</dbReference>
<evidence type="ECO:0000256" key="3">
    <source>
        <dbReference type="ARBA" id="ARBA00036527"/>
    </source>
</evidence>
<organism evidence="8 9">
    <name type="scientific">Tegillarca granosa</name>
    <name type="common">Malaysian cockle</name>
    <name type="synonym">Anadara granosa</name>
    <dbReference type="NCBI Taxonomy" id="220873"/>
    <lineage>
        <taxon>Eukaryota</taxon>
        <taxon>Metazoa</taxon>
        <taxon>Spiralia</taxon>
        <taxon>Lophotrochozoa</taxon>
        <taxon>Mollusca</taxon>
        <taxon>Bivalvia</taxon>
        <taxon>Autobranchia</taxon>
        <taxon>Pteriomorphia</taxon>
        <taxon>Arcoida</taxon>
        <taxon>Arcoidea</taxon>
        <taxon>Arcidae</taxon>
        <taxon>Tegillarca</taxon>
    </lineage>
</organism>
<accession>A0ABQ9EHT8</accession>
<dbReference type="Proteomes" id="UP001217089">
    <property type="component" value="Unassembled WGS sequence"/>
</dbReference>
<dbReference type="InterPro" id="IPR045851">
    <property type="entry name" value="AMP-bd_C_sf"/>
</dbReference>
<dbReference type="Pfam" id="PF00501">
    <property type="entry name" value="AMP-binding"/>
    <property type="match status" value="1"/>
</dbReference>
<comment type="catalytic activity">
    <reaction evidence="3">
        <text>a very long-chain fatty acid + ATP + CoA = a very long-chain fatty acyl-CoA + AMP + diphosphate</text>
        <dbReference type="Rhea" id="RHEA:54536"/>
        <dbReference type="ChEBI" id="CHEBI:30616"/>
        <dbReference type="ChEBI" id="CHEBI:33019"/>
        <dbReference type="ChEBI" id="CHEBI:57287"/>
        <dbReference type="ChEBI" id="CHEBI:58950"/>
        <dbReference type="ChEBI" id="CHEBI:138261"/>
        <dbReference type="ChEBI" id="CHEBI:456215"/>
    </reaction>
    <physiologicalReaction direction="left-to-right" evidence="3">
        <dbReference type="Rhea" id="RHEA:54537"/>
    </physiologicalReaction>
</comment>
<evidence type="ECO:0000256" key="2">
    <source>
        <dbReference type="ARBA" id="ARBA00022598"/>
    </source>
</evidence>
<comment type="catalytic activity">
    <reaction evidence="5">
        <text>tetracosanoate + ATP + CoA = tetracosanoyl-CoA + AMP + diphosphate</text>
        <dbReference type="Rhea" id="RHEA:33639"/>
        <dbReference type="ChEBI" id="CHEBI:30616"/>
        <dbReference type="ChEBI" id="CHEBI:31014"/>
        <dbReference type="ChEBI" id="CHEBI:33019"/>
        <dbReference type="ChEBI" id="CHEBI:57287"/>
        <dbReference type="ChEBI" id="CHEBI:65052"/>
        <dbReference type="ChEBI" id="CHEBI:456215"/>
    </reaction>
    <physiologicalReaction direction="left-to-right" evidence="5">
        <dbReference type="Rhea" id="RHEA:33640"/>
    </physiologicalReaction>
</comment>
<dbReference type="SUPFAM" id="SSF56801">
    <property type="entry name" value="Acetyl-CoA synthetase-like"/>
    <property type="match status" value="1"/>
</dbReference>